<dbReference type="Gene3D" id="3.10.580.10">
    <property type="entry name" value="CBS-domain"/>
    <property type="match status" value="1"/>
</dbReference>
<accession>A0A6S6QRT9</accession>
<keyword evidence="2" id="KW-1133">Transmembrane helix</keyword>
<feature type="transmembrane region" description="Helical" evidence="2">
    <location>
        <begin position="52"/>
        <end position="71"/>
    </location>
</feature>
<evidence type="ECO:0000313" key="4">
    <source>
        <dbReference type="EMBL" id="BCJ89751.1"/>
    </source>
</evidence>
<feature type="transmembrane region" description="Helical" evidence="2">
    <location>
        <begin position="78"/>
        <end position="96"/>
    </location>
</feature>
<dbReference type="PANTHER" id="PTHR33741:SF5">
    <property type="entry name" value="TRANSMEMBRANE PROTEIN DDB_G0269096-RELATED"/>
    <property type="match status" value="1"/>
</dbReference>
<sequence length="385" mass="40296">MPDYHPSFLKPLIPKIGSANATERLRASIGALIGILVTGFVTQYALGSSAAVPLLIAPMGASSVLLFAVPASPLAQPWSVLGGNLIASIAGVTAALWIEDPFIASAVAVGAAIALMMACKCIHPPSGAVALTAVLGGPAVHAAGYGFVLWPVGVNTILLLLTAFIYNNFTGRRYPHKPVAAPNVHATGDVPPSARVGLTQADLTAVLEEHNQLFDVNPEDIAGLVREAELKAYRRRSSEITCDDIMSRDIIGVAPSTTLKQAHDLLRAHHIKALPVTAEDATVLGIVTQTDLLDKAAWGASGPRISNGHRLRKAIGMEKAPQGTVADIMTVEVRSVRPETPIADIVPLMADGGLHHMPVVDADNKLVGLVTQSDLIAGLFQGLKK</sequence>
<dbReference type="Proteomes" id="UP000515317">
    <property type="component" value="Chromosome"/>
</dbReference>
<dbReference type="Pfam" id="PF04982">
    <property type="entry name" value="TM_HPP"/>
    <property type="match status" value="1"/>
</dbReference>
<keyword evidence="1" id="KW-0129">CBS domain</keyword>
<dbReference type="InterPro" id="IPR007065">
    <property type="entry name" value="HPP"/>
</dbReference>
<feature type="transmembrane region" description="Helical" evidence="2">
    <location>
        <begin position="25"/>
        <end position="46"/>
    </location>
</feature>
<dbReference type="AlphaFoldDB" id="A0A6S6QRT9"/>
<evidence type="ECO:0000313" key="5">
    <source>
        <dbReference type="Proteomes" id="UP000515317"/>
    </source>
</evidence>
<dbReference type="EMBL" id="AP023361">
    <property type="protein sequence ID" value="BCJ89751.1"/>
    <property type="molecule type" value="Genomic_DNA"/>
</dbReference>
<dbReference type="InterPro" id="IPR058581">
    <property type="entry name" value="TM_HPP"/>
</dbReference>
<dbReference type="InterPro" id="IPR046342">
    <property type="entry name" value="CBS_dom_sf"/>
</dbReference>
<dbReference type="SUPFAM" id="SSF54631">
    <property type="entry name" value="CBS-domain pair"/>
    <property type="match status" value="1"/>
</dbReference>
<dbReference type="RefSeq" id="WP_222876435.1">
    <property type="nucleotide sequence ID" value="NZ_AP023361.1"/>
</dbReference>
<protein>
    <submittedName>
        <fullName evidence="4">Membrane protein</fullName>
    </submittedName>
</protein>
<dbReference type="SMART" id="SM00116">
    <property type="entry name" value="CBS"/>
    <property type="match status" value="2"/>
</dbReference>
<dbReference type="InterPro" id="IPR000644">
    <property type="entry name" value="CBS_dom"/>
</dbReference>
<feature type="transmembrane region" description="Helical" evidence="2">
    <location>
        <begin position="149"/>
        <end position="169"/>
    </location>
</feature>
<reference evidence="4 5" key="1">
    <citation type="submission" date="2020-08" db="EMBL/GenBank/DDBJ databases">
        <title>Genome sequence of Rhizobiales bacterium strain IZ6.</title>
        <authorList>
            <person name="Nakai R."/>
            <person name="Naganuma T."/>
        </authorList>
    </citation>
    <scope>NUCLEOTIDE SEQUENCE [LARGE SCALE GENOMIC DNA]</scope>
    <source>
        <strain evidence="4 5">IZ6</strain>
    </source>
</reference>
<feature type="transmembrane region" description="Helical" evidence="2">
    <location>
        <begin position="126"/>
        <end position="143"/>
    </location>
</feature>
<gene>
    <name evidence="4" type="ORF">IZ6_04860</name>
</gene>
<feature type="domain" description="CBS" evidence="3">
    <location>
        <begin position="246"/>
        <end position="304"/>
    </location>
</feature>
<keyword evidence="2" id="KW-0812">Transmembrane</keyword>
<feature type="domain" description="CBS" evidence="3">
    <location>
        <begin position="329"/>
        <end position="385"/>
    </location>
</feature>
<evidence type="ECO:0000256" key="2">
    <source>
        <dbReference type="SAM" id="Phobius"/>
    </source>
</evidence>
<proteinExistence type="predicted"/>
<dbReference type="PROSITE" id="PS51371">
    <property type="entry name" value="CBS"/>
    <property type="match status" value="2"/>
</dbReference>
<dbReference type="KEGG" id="tso:IZ6_04860"/>
<dbReference type="CDD" id="cd04600">
    <property type="entry name" value="CBS_pair_HPP_assoc"/>
    <property type="match status" value="1"/>
</dbReference>
<dbReference type="PANTHER" id="PTHR33741">
    <property type="entry name" value="TRANSMEMBRANE PROTEIN DDB_G0269096-RELATED"/>
    <property type="match status" value="1"/>
</dbReference>
<evidence type="ECO:0000256" key="1">
    <source>
        <dbReference type="PROSITE-ProRule" id="PRU00703"/>
    </source>
</evidence>
<keyword evidence="5" id="KW-1185">Reference proteome</keyword>
<feature type="transmembrane region" description="Helical" evidence="2">
    <location>
        <begin position="102"/>
        <end position="119"/>
    </location>
</feature>
<organism evidence="4 5">
    <name type="scientific">Terrihabitans soli</name>
    <dbReference type="NCBI Taxonomy" id="708113"/>
    <lineage>
        <taxon>Bacteria</taxon>
        <taxon>Pseudomonadati</taxon>
        <taxon>Pseudomonadota</taxon>
        <taxon>Alphaproteobacteria</taxon>
        <taxon>Hyphomicrobiales</taxon>
        <taxon>Terrihabitans</taxon>
    </lineage>
</organism>
<keyword evidence="2" id="KW-0472">Membrane</keyword>
<dbReference type="CDD" id="cd02205">
    <property type="entry name" value="CBS_pair_SF"/>
    <property type="match status" value="1"/>
</dbReference>
<evidence type="ECO:0000259" key="3">
    <source>
        <dbReference type="PROSITE" id="PS51371"/>
    </source>
</evidence>
<dbReference type="Pfam" id="PF00571">
    <property type="entry name" value="CBS"/>
    <property type="match status" value="2"/>
</dbReference>
<name>A0A6S6QRT9_9HYPH</name>